<comment type="caution">
    <text evidence="1">The sequence shown here is derived from an EMBL/GenBank/DDBJ whole genome shotgun (WGS) entry which is preliminary data.</text>
</comment>
<feature type="non-terminal residue" evidence="1">
    <location>
        <position position="1"/>
    </location>
</feature>
<evidence type="ECO:0000313" key="1">
    <source>
        <dbReference type="EMBL" id="KAI4820126.1"/>
    </source>
</evidence>
<keyword evidence="2" id="KW-1185">Reference proteome</keyword>
<dbReference type="EMBL" id="CM043793">
    <property type="protein sequence ID" value="KAI4820126.1"/>
    <property type="molecule type" value="Genomic_DNA"/>
</dbReference>
<reference evidence="1" key="1">
    <citation type="submission" date="2022-05" db="EMBL/GenBank/DDBJ databases">
        <title>Chromosome-level genome of Chaenocephalus aceratus.</title>
        <authorList>
            <person name="Park H."/>
        </authorList>
    </citation>
    <scope>NUCLEOTIDE SEQUENCE</scope>
    <source>
        <strain evidence="1">KU_202001</strain>
    </source>
</reference>
<proteinExistence type="predicted"/>
<sequence>NNLGPLKGLEGMINEFQYAYDRQAQSSVSLSLDSYTQAEPGVTDGVLVELGTGVQRESVDPPVCGIIWNVAERPFLHHKNLIGYSPTRLSLYVLYCSAVAHHDTL</sequence>
<accession>A0ACB9X0X2</accession>
<dbReference type="Proteomes" id="UP001057452">
    <property type="component" value="Chromosome 9"/>
</dbReference>
<gene>
    <name evidence="1" type="ORF">KUCAC02_028117</name>
</gene>
<evidence type="ECO:0000313" key="2">
    <source>
        <dbReference type="Proteomes" id="UP001057452"/>
    </source>
</evidence>
<organism evidence="1 2">
    <name type="scientific">Chaenocephalus aceratus</name>
    <name type="common">Blackfin icefish</name>
    <name type="synonym">Chaenichthys aceratus</name>
    <dbReference type="NCBI Taxonomy" id="36190"/>
    <lineage>
        <taxon>Eukaryota</taxon>
        <taxon>Metazoa</taxon>
        <taxon>Chordata</taxon>
        <taxon>Craniata</taxon>
        <taxon>Vertebrata</taxon>
        <taxon>Euteleostomi</taxon>
        <taxon>Actinopterygii</taxon>
        <taxon>Neopterygii</taxon>
        <taxon>Teleostei</taxon>
        <taxon>Neoteleostei</taxon>
        <taxon>Acanthomorphata</taxon>
        <taxon>Eupercaria</taxon>
        <taxon>Perciformes</taxon>
        <taxon>Notothenioidei</taxon>
        <taxon>Channichthyidae</taxon>
        <taxon>Chaenocephalus</taxon>
    </lineage>
</organism>
<protein>
    <submittedName>
        <fullName evidence="1">Uncharacterized protein</fullName>
    </submittedName>
</protein>
<feature type="non-terminal residue" evidence="1">
    <location>
        <position position="105"/>
    </location>
</feature>
<name>A0ACB9X0X2_CHAAC</name>